<proteinExistence type="predicted"/>
<dbReference type="EMBL" id="VSSQ01026488">
    <property type="protein sequence ID" value="MPM75230.1"/>
    <property type="molecule type" value="Genomic_DNA"/>
</dbReference>
<reference evidence="1" key="1">
    <citation type="submission" date="2019-08" db="EMBL/GenBank/DDBJ databases">
        <authorList>
            <person name="Kucharzyk K."/>
            <person name="Murdoch R.W."/>
            <person name="Higgins S."/>
            <person name="Loffler F."/>
        </authorList>
    </citation>
    <scope>NUCLEOTIDE SEQUENCE</scope>
</reference>
<comment type="caution">
    <text evidence="1">The sequence shown here is derived from an EMBL/GenBank/DDBJ whole genome shotgun (WGS) entry which is preliminary data.</text>
</comment>
<protein>
    <submittedName>
        <fullName evidence="1">Uncharacterized protein</fullName>
    </submittedName>
</protein>
<accession>A0A645CEA8</accession>
<dbReference type="AlphaFoldDB" id="A0A645CEA8"/>
<gene>
    <name evidence="1" type="ORF">SDC9_122221</name>
</gene>
<sequence>MEEELIIFISGRADNMRHFFSRVFYNRVNMFNGSGIADSYKVIDSVSGFASPF</sequence>
<name>A0A645CEA8_9ZZZZ</name>
<evidence type="ECO:0000313" key="1">
    <source>
        <dbReference type="EMBL" id="MPM75230.1"/>
    </source>
</evidence>
<organism evidence="1">
    <name type="scientific">bioreactor metagenome</name>
    <dbReference type="NCBI Taxonomy" id="1076179"/>
    <lineage>
        <taxon>unclassified sequences</taxon>
        <taxon>metagenomes</taxon>
        <taxon>ecological metagenomes</taxon>
    </lineage>
</organism>